<sequence length="240" mass="26962">MYRYKVISYGMMGIIILLGLFIQTLWYCIAQSAEHGEKGTGQQSSPIYRPPLRGMPFNREGGATRGDNALLASITAMVPEHIGLTSSDIPTLYWHASRTVDVPVEFVIIDDNAIEPLWQLTMQPPLAAGYHTIHLKDGPCKLVPGKVYKWFIALVVDPGHRSKDIVVSGAIEYVHISDKLWNQIQKASLFERISLYADAGIWYDAVDCLNRFVQSQKGSEIALKMQEDFFRQVGLTPKIH</sequence>
<dbReference type="Pfam" id="PF06051">
    <property type="entry name" value="DUF928"/>
    <property type="match status" value="1"/>
</dbReference>
<organism evidence="1">
    <name type="scientific">Desulfatirhabdium butyrativorans</name>
    <dbReference type="NCBI Taxonomy" id="340467"/>
    <lineage>
        <taxon>Bacteria</taxon>
        <taxon>Pseudomonadati</taxon>
        <taxon>Thermodesulfobacteriota</taxon>
        <taxon>Desulfobacteria</taxon>
        <taxon>Desulfobacterales</taxon>
        <taxon>Desulfatirhabdiaceae</taxon>
        <taxon>Desulfatirhabdium</taxon>
    </lineage>
</organism>
<proteinExistence type="predicted"/>
<evidence type="ECO:0000313" key="1">
    <source>
        <dbReference type="EMBL" id="HGU33963.1"/>
    </source>
</evidence>
<reference evidence="1" key="1">
    <citation type="journal article" date="2020" name="mSystems">
        <title>Genome- and Community-Level Interaction Insights into Carbon Utilization and Element Cycling Functions of Hydrothermarchaeota in Hydrothermal Sediment.</title>
        <authorList>
            <person name="Zhou Z."/>
            <person name="Liu Y."/>
            <person name="Xu W."/>
            <person name="Pan J."/>
            <person name="Luo Z.H."/>
            <person name="Li M."/>
        </authorList>
    </citation>
    <scope>NUCLEOTIDE SEQUENCE [LARGE SCALE GENOMIC DNA]</scope>
    <source>
        <strain evidence="1">SpSt-477</strain>
    </source>
</reference>
<dbReference type="InterPro" id="IPR010328">
    <property type="entry name" value="DUF928"/>
</dbReference>
<protein>
    <submittedName>
        <fullName evidence="1">DUF928 domain-containing protein</fullName>
    </submittedName>
</protein>
<accession>A0A7C4RU23</accession>
<dbReference type="AlphaFoldDB" id="A0A7C4RU23"/>
<name>A0A7C4RU23_9BACT</name>
<dbReference type="EMBL" id="DSUH01000324">
    <property type="protein sequence ID" value="HGU33963.1"/>
    <property type="molecule type" value="Genomic_DNA"/>
</dbReference>
<gene>
    <name evidence="1" type="ORF">ENS29_14115</name>
</gene>
<comment type="caution">
    <text evidence="1">The sequence shown here is derived from an EMBL/GenBank/DDBJ whole genome shotgun (WGS) entry which is preliminary data.</text>
</comment>